<proteinExistence type="predicted"/>
<evidence type="ECO:0000313" key="8">
    <source>
        <dbReference type="EMBL" id="KAF2255175.1"/>
    </source>
</evidence>
<dbReference type="PANTHER" id="PTHR43791:SF36">
    <property type="entry name" value="TRANSPORTER, PUTATIVE (AFU_ORTHOLOGUE AFUA_6G08340)-RELATED"/>
    <property type="match status" value="1"/>
</dbReference>
<dbReference type="RefSeq" id="XP_033690179.1">
    <property type="nucleotide sequence ID" value="XM_033823171.1"/>
</dbReference>
<dbReference type="AlphaFoldDB" id="A0A6A6IX85"/>
<dbReference type="GO" id="GO:0016020">
    <property type="term" value="C:membrane"/>
    <property type="evidence" value="ECO:0007669"/>
    <property type="project" value="UniProtKB-SubCell"/>
</dbReference>
<dbReference type="Proteomes" id="UP000800094">
    <property type="component" value="Unassembled WGS sequence"/>
</dbReference>
<dbReference type="GO" id="GO:0022857">
    <property type="term" value="F:transmembrane transporter activity"/>
    <property type="evidence" value="ECO:0007669"/>
    <property type="project" value="InterPro"/>
</dbReference>
<dbReference type="OrthoDB" id="2985014at2759"/>
<gene>
    <name evidence="8" type="ORF">BU26DRAFT_416685</name>
</gene>
<dbReference type="InterPro" id="IPR011701">
    <property type="entry name" value="MFS"/>
</dbReference>
<protein>
    <submittedName>
        <fullName evidence="8">MFS general substrate transporter</fullName>
    </submittedName>
</protein>
<evidence type="ECO:0000313" key="9">
    <source>
        <dbReference type="Proteomes" id="UP000800094"/>
    </source>
</evidence>
<reference evidence="8" key="1">
    <citation type="journal article" date="2020" name="Stud. Mycol.">
        <title>101 Dothideomycetes genomes: a test case for predicting lifestyles and emergence of pathogens.</title>
        <authorList>
            <person name="Haridas S."/>
            <person name="Albert R."/>
            <person name="Binder M."/>
            <person name="Bloem J."/>
            <person name="Labutti K."/>
            <person name="Salamov A."/>
            <person name="Andreopoulos B."/>
            <person name="Baker S."/>
            <person name="Barry K."/>
            <person name="Bills G."/>
            <person name="Bluhm B."/>
            <person name="Cannon C."/>
            <person name="Castanera R."/>
            <person name="Culley D."/>
            <person name="Daum C."/>
            <person name="Ezra D."/>
            <person name="Gonzalez J."/>
            <person name="Henrissat B."/>
            <person name="Kuo A."/>
            <person name="Liang C."/>
            <person name="Lipzen A."/>
            <person name="Lutzoni F."/>
            <person name="Magnuson J."/>
            <person name="Mondo S."/>
            <person name="Nolan M."/>
            <person name="Ohm R."/>
            <person name="Pangilinan J."/>
            <person name="Park H.-J."/>
            <person name="Ramirez L."/>
            <person name="Alfaro M."/>
            <person name="Sun H."/>
            <person name="Tritt A."/>
            <person name="Yoshinaga Y."/>
            <person name="Zwiers L.-H."/>
            <person name="Turgeon B."/>
            <person name="Goodwin S."/>
            <person name="Spatafora J."/>
            <person name="Crous P."/>
            <person name="Grigoriev I."/>
        </authorList>
    </citation>
    <scope>NUCLEOTIDE SEQUENCE</scope>
    <source>
        <strain evidence="8">CBS 122368</strain>
    </source>
</reference>
<dbReference type="InterPro" id="IPR036259">
    <property type="entry name" value="MFS_trans_sf"/>
</dbReference>
<accession>A0A6A6IX85</accession>
<evidence type="ECO:0000256" key="5">
    <source>
        <dbReference type="ARBA" id="ARBA00023136"/>
    </source>
</evidence>
<dbReference type="SUPFAM" id="SSF103473">
    <property type="entry name" value="MFS general substrate transporter"/>
    <property type="match status" value="1"/>
</dbReference>
<evidence type="ECO:0000256" key="3">
    <source>
        <dbReference type="ARBA" id="ARBA00022692"/>
    </source>
</evidence>
<dbReference type="Gene3D" id="1.20.1250.20">
    <property type="entry name" value="MFS general substrate transporter like domains"/>
    <property type="match status" value="1"/>
</dbReference>
<evidence type="ECO:0000256" key="2">
    <source>
        <dbReference type="ARBA" id="ARBA00022448"/>
    </source>
</evidence>
<keyword evidence="3 7" id="KW-0812">Transmembrane</keyword>
<name>A0A6A6IX85_9PLEO</name>
<evidence type="ECO:0000256" key="7">
    <source>
        <dbReference type="SAM" id="Phobius"/>
    </source>
</evidence>
<comment type="subcellular location">
    <subcellularLocation>
        <location evidence="1">Membrane</location>
        <topology evidence="1">Multi-pass membrane protein</topology>
    </subcellularLocation>
</comment>
<feature type="transmembrane region" description="Helical" evidence="7">
    <location>
        <begin position="415"/>
        <end position="432"/>
    </location>
</feature>
<dbReference type="FunFam" id="1.20.1250.20:FF:000013">
    <property type="entry name" value="MFS general substrate transporter"/>
    <property type="match status" value="1"/>
</dbReference>
<feature type="transmembrane region" description="Helical" evidence="7">
    <location>
        <begin position="378"/>
        <end position="394"/>
    </location>
</feature>
<evidence type="ECO:0000256" key="4">
    <source>
        <dbReference type="ARBA" id="ARBA00022989"/>
    </source>
</evidence>
<feature type="transmembrane region" description="Helical" evidence="7">
    <location>
        <begin position="219"/>
        <end position="239"/>
    </location>
</feature>
<dbReference type="GeneID" id="54576501"/>
<feature type="transmembrane region" description="Helical" evidence="7">
    <location>
        <begin position="165"/>
        <end position="184"/>
    </location>
</feature>
<evidence type="ECO:0000256" key="6">
    <source>
        <dbReference type="SAM" id="MobiDB-lite"/>
    </source>
</evidence>
<keyword evidence="4 7" id="KW-1133">Transmembrane helix</keyword>
<organism evidence="8 9">
    <name type="scientific">Trematosphaeria pertusa</name>
    <dbReference type="NCBI Taxonomy" id="390896"/>
    <lineage>
        <taxon>Eukaryota</taxon>
        <taxon>Fungi</taxon>
        <taxon>Dikarya</taxon>
        <taxon>Ascomycota</taxon>
        <taxon>Pezizomycotina</taxon>
        <taxon>Dothideomycetes</taxon>
        <taxon>Pleosporomycetidae</taxon>
        <taxon>Pleosporales</taxon>
        <taxon>Massarineae</taxon>
        <taxon>Trematosphaeriaceae</taxon>
        <taxon>Trematosphaeria</taxon>
    </lineage>
</organism>
<dbReference type="EMBL" id="ML987190">
    <property type="protein sequence ID" value="KAF2255175.1"/>
    <property type="molecule type" value="Genomic_DNA"/>
</dbReference>
<feature type="compositionally biased region" description="Basic and acidic residues" evidence="6">
    <location>
        <begin position="1"/>
        <end position="15"/>
    </location>
</feature>
<feature type="transmembrane region" description="Helical" evidence="7">
    <location>
        <begin position="444"/>
        <end position="466"/>
    </location>
</feature>
<dbReference type="Pfam" id="PF07690">
    <property type="entry name" value="MFS_1"/>
    <property type="match status" value="1"/>
</dbReference>
<feature type="transmembrane region" description="Helical" evidence="7">
    <location>
        <begin position="322"/>
        <end position="340"/>
    </location>
</feature>
<keyword evidence="9" id="KW-1185">Reference proteome</keyword>
<sequence>MGYEEKASHIERAADEAQQQPDDGYAPVDIQKETCILEDPEWLAKQKKYLRKLDSILLPTISILYFFEYLDRGNIGNAKLYGLSTGHGTASEGIGPGKVSVSDTQWQLCIMIFYVGLVLFQVPGCIGYRVFPPSKWIAFTVCGFCATSLLQNSAFNLAGELVCRIFLGTFEGLFGTGIVYYLSLWYHRTEMGVRVFCAFGGLIAYGIGHIDSPTPSWKWLFLIEALPGFCLGLFCLYWVPDRPTKNSRFSGADQEIAEARYHSEAFEKAGKMQKKHILAAVTDWRLYGQAAVYVPTAALLSSISGFLPTVVKNLGNDKPTSANLMTVPPYACAFALMYITSRTSDRFRDRGIHITCLALVATIAYALLATLPESDLKGKYGCICIAVACVYATYPPSHAWAANNFGNETKRAVGMGLYTAIGNLGSIAGSFFYPSHEAPQFQKGHFICMGMSIATALFALGNSMALRAVNDYRDKKYGKPEPRTPVDVTELGDANPHFRYIT</sequence>
<dbReference type="PANTHER" id="PTHR43791">
    <property type="entry name" value="PERMEASE-RELATED"/>
    <property type="match status" value="1"/>
</dbReference>
<feature type="transmembrane region" description="Helical" evidence="7">
    <location>
        <begin position="191"/>
        <end position="207"/>
    </location>
</feature>
<feature type="transmembrane region" description="Helical" evidence="7">
    <location>
        <begin position="290"/>
        <end position="310"/>
    </location>
</feature>
<keyword evidence="5 7" id="KW-0472">Membrane</keyword>
<feature type="transmembrane region" description="Helical" evidence="7">
    <location>
        <begin position="352"/>
        <end position="372"/>
    </location>
</feature>
<keyword evidence="2" id="KW-0813">Transport</keyword>
<feature type="transmembrane region" description="Helical" evidence="7">
    <location>
        <begin position="105"/>
        <end position="124"/>
    </location>
</feature>
<feature type="region of interest" description="Disordered" evidence="6">
    <location>
        <begin position="1"/>
        <end position="25"/>
    </location>
</feature>
<evidence type="ECO:0000256" key="1">
    <source>
        <dbReference type="ARBA" id="ARBA00004141"/>
    </source>
</evidence>